<accession>A0ABU2U7X6</accession>
<keyword evidence="3" id="KW-1185">Reference proteome</keyword>
<dbReference type="Pfam" id="PF00583">
    <property type="entry name" value="Acetyltransf_1"/>
    <property type="match status" value="1"/>
</dbReference>
<organism evidence="2 3">
    <name type="scientific">Streptomyces gibsoniae</name>
    <dbReference type="NCBI Taxonomy" id="3075529"/>
    <lineage>
        <taxon>Bacteria</taxon>
        <taxon>Bacillati</taxon>
        <taxon>Actinomycetota</taxon>
        <taxon>Actinomycetes</taxon>
        <taxon>Kitasatosporales</taxon>
        <taxon>Streptomycetaceae</taxon>
        <taxon>Streptomyces</taxon>
    </lineage>
</organism>
<evidence type="ECO:0000313" key="3">
    <source>
        <dbReference type="Proteomes" id="UP001183809"/>
    </source>
</evidence>
<keyword evidence="2" id="KW-0808">Transferase</keyword>
<dbReference type="SUPFAM" id="SSF55729">
    <property type="entry name" value="Acyl-CoA N-acyltransferases (Nat)"/>
    <property type="match status" value="1"/>
</dbReference>
<proteinExistence type="predicted"/>
<dbReference type="Proteomes" id="UP001183809">
    <property type="component" value="Unassembled WGS sequence"/>
</dbReference>
<evidence type="ECO:0000313" key="2">
    <source>
        <dbReference type="EMBL" id="MDT0469319.1"/>
    </source>
</evidence>
<dbReference type="PROSITE" id="PS51186">
    <property type="entry name" value="GNAT"/>
    <property type="match status" value="1"/>
</dbReference>
<gene>
    <name evidence="2" type="ORF">RM764_41255</name>
</gene>
<name>A0ABU2U7X6_9ACTN</name>
<protein>
    <submittedName>
        <fullName evidence="2">GNAT family N-acetyltransferase</fullName>
        <ecNumber evidence="2">2.3.1.-</ecNumber>
    </submittedName>
</protein>
<feature type="domain" description="N-acetyltransferase" evidence="1">
    <location>
        <begin position="9"/>
        <end position="174"/>
    </location>
</feature>
<keyword evidence="2" id="KW-0012">Acyltransferase</keyword>
<dbReference type="GO" id="GO:0016746">
    <property type="term" value="F:acyltransferase activity"/>
    <property type="evidence" value="ECO:0007669"/>
    <property type="project" value="UniProtKB-KW"/>
</dbReference>
<reference evidence="3" key="1">
    <citation type="submission" date="2023-07" db="EMBL/GenBank/DDBJ databases">
        <title>30 novel species of actinomycetes from the DSMZ collection.</title>
        <authorList>
            <person name="Nouioui I."/>
        </authorList>
    </citation>
    <scope>NUCLEOTIDE SEQUENCE [LARGE SCALE GENOMIC DNA]</scope>
    <source>
        <strain evidence="3">DSM 41699</strain>
    </source>
</reference>
<dbReference type="Gene3D" id="3.40.630.30">
    <property type="match status" value="1"/>
</dbReference>
<sequence>MLTDGAAVLYLRAAVPQDVITLARWRREAAEWAQRVHGFNQWSTPFDEEEALEWIAQGATVMAAFSPGGEPVATRSVLATGEPRLWTEEERAVPARYLAKFNVDRRFTGLGIGDRLTDWARRRAHRAGAEVVRINVWTENTRLQAYHRRYGWRHVRTVPDNVAGALFEMPVLADEFDPNVREVEQIGLP</sequence>
<dbReference type="InterPro" id="IPR000182">
    <property type="entry name" value="GNAT_dom"/>
</dbReference>
<dbReference type="EMBL" id="JAVREY010000103">
    <property type="protein sequence ID" value="MDT0469319.1"/>
    <property type="molecule type" value="Genomic_DNA"/>
</dbReference>
<comment type="caution">
    <text evidence="2">The sequence shown here is derived from an EMBL/GenBank/DDBJ whole genome shotgun (WGS) entry which is preliminary data.</text>
</comment>
<evidence type="ECO:0000259" key="1">
    <source>
        <dbReference type="PROSITE" id="PS51186"/>
    </source>
</evidence>
<dbReference type="RefSeq" id="WP_311700751.1">
    <property type="nucleotide sequence ID" value="NZ_JAVREY010000103.1"/>
</dbReference>
<dbReference type="InterPro" id="IPR016181">
    <property type="entry name" value="Acyl_CoA_acyltransferase"/>
</dbReference>
<dbReference type="EC" id="2.3.1.-" evidence="2"/>